<dbReference type="EMBL" id="QGKX02000095">
    <property type="protein sequence ID" value="KAF3571196.1"/>
    <property type="molecule type" value="Genomic_DNA"/>
</dbReference>
<sequence>MIEKPFSPRIQGVPDPVFSKDSSRPGLSLDSSHPMILSKLWIIRDPFQLVISNVPARLRPPLISGPFNPT</sequence>
<evidence type="ECO:0000313" key="2">
    <source>
        <dbReference type="EMBL" id="KAF3571196.1"/>
    </source>
</evidence>
<dbReference type="Proteomes" id="UP000712600">
    <property type="component" value="Unassembled WGS sequence"/>
</dbReference>
<reference evidence="2" key="1">
    <citation type="submission" date="2019-12" db="EMBL/GenBank/DDBJ databases">
        <title>Genome sequencing and annotation of Brassica cretica.</title>
        <authorList>
            <person name="Studholme D.J."/>
            <person name="Sarris P."/>
        </authorList>
    </citation>
    <scope>NUCLEOTIDE SEQUENCE</scope>
    <source>
        <strain evidence="2">PFS-109/04</strain>
        <tissue evidence="2">Leaf</tissue>
    </source>
</reference>
<dbReference type="AlphaFoldDB" id="A0A8S9REN9"/>
<protein>
    <submittedName>
        <fullName evidence="2">Uncharacterized protein</fullName>
    </submittedName>
</protein>
<accession>A0A8S9REN9</accession>
<feature type="region of interest" description="Disordered" evidence="1">
    <location>
        <begin position="1"/>
        <end position="27"/>
    </location>
</feature>
<organism evidence="2 3">
    <name type="scientific">Brassica cretica</name>
    <name type="common">Mustard</name>
    <dbReference type="NCBI Taxonomy" id="69181"/>
    <lineage>
        <taxon>Eukaryota</taxon>
        <taxon>Viridiplantae</taxon>
        <taxon>Streptophyta</taxon>
        <taxon>Embryophyta</taxon>
        <taxon>Tracheophyta</taxon>
        <taxon>Spermatophyta</taxon>
        <taxon>Magnoliopsida</taxon>
        <taxon>eudicotyledons</taxon>
        <taxon>Gunneridae</taxon>
        <taxon>Pentapetalae</taxon>
        <taxon>rosids</taxon>
        <taxon>malvids</taxon>
        <taxon>Brassicales</taxon>
        <taxon>Brassicaceae</taxon>
        <taxon>Brassiceae</taxon>
        <taxon>Brassica</taxon>
    </lineage>
</organism>
<comment type="caution">
    <text evidence="2">The sequence shown here is derived from an EMBL/GenBank/DDBJ whole genome shotgun (WGS) entry which is preliminary data.</text>
</comment>
<gene>
    <name evidence="2" type="ORF">F2Q69_00058771</name>
</gene>
<proteinExistence type="predicted"/>
<name>A0A8S9REN9_BRACR</name>
<evidence type="ECO:0000256" key="1">
    <source>
        <dbReference type="SAM" id="MobiDB-lite"/>
    </source>
</evidence>
<evidence type="ECO:0000313" key="3">
    <source>
        <dbReference type="Proteomes" id="UP000712600"/>
    </source>
</evidence>